<evidence type="ECO:0000256" key="1">
    <source>
        <dbReference type="ARBA" id="ARBA00023015"/>
    </source>
</evidence>
<feature type="compositionally biased region" description="Low complexity" evidence="5">
    <location>
        <begin position="54"/>
        <end position="65"/>
    </location>
</feature>
<evidence type="ECO:0000256" key="4">
    <source>
        <dbReference type="ARBA" id="ARBA00023242"/>
    </source>
</evidence>
<proteinExistence type="predicted"/>
<keyword evidence="4" id="KW-0539">Nucleus</keyword>
<evidence type="ECO:0000313" key="8">
    <source>
        <dbReference type="Proteomes" id="UP001610446"/>
    </source>
</evidence>
<name>A0ABR4JRQ8_9EURO</name>
<evidence type="ECO:0000256" key="5">
    <source>
        <dbReference type="SAM" id="MobiDB-lite"/>
    </source>
</evidence>
<dbReference type="SMART" id="SM00066">
    <property type="entry name" value="GAL4"/>
    <property type="match status" value="1"/>
</dbReference>
<accession>A0ABR4JRQ8</accession>
<gene>
    <name evidence="7" type="ORF">BJY01DRAFT_264459</name>
</gene>
<dbReference type="InterPro" id="IPR001138">
    <property type="entry name" value="Zn2Cys6_DnaBD"/>
</dbReference>
<evidence type="ECO:0000259" key="6">
    <source>
        <dbReference type="SMART" id="SM00066"/>
    </source>
</evidence>
<dbReference type="Pfam" id="PF00172">
    <property type="entry name" value="Zn_clus"/>
    <property type="match status" value="1"/>
</dbReference>
<dbReference type="PANTHER" id="PTHR38111">
    <property type="entry name" value="ZN(2)-C6 FUNGAL-TYPE DOMAIN-CONTAINING PROTEIN-RELATED"/>
    <property type="match status" value="1"/>
</dbReference>
<dbReference type="InterPro" id="IPR053178">
    <property type="entry name" value="Osmoadaptation_assoc"/>
</dbReference>
<dbReference type="SUPFAM" id="SSF57701">
    <property type="entry name" value="Zn2/Cys6 DNA-binding domain"/>
    <property type="match status" value="1"/>
</dbReference>
<organism evidence="7 8">
    <name type="scientific">Aspergillus pseudoustus</name>
    <dbReference type="NCBI Taxonomy" id="1810923"/>
    <lineage>
        <taxon>Eukaryota</taxon>
        <taxon>Fungi</taxon>
        <taxon>Dikarya</taxon>
        <taxon>Ascomycota</taxon>
        <taxon>Pezizomycotina</taxon>
        <taxon>Eurotiomycetes</taxon>
        <taxon>Eurotiomycetidae</taxon>
        <taxon>Eurotiales</taxon>
        <taxon>Aspergillaceae</taxon>
        <taxon>Aspergillus</taxon>
        <taxon>Aspergillus subgen. Nidulantes</taxon>
    </lineage>
</organism>
<dbReference type="PANTHER" id="PTHR38111:SF6">
    <property type="entry name" value="FINGER DOMAIN PROTEIN, PUTATIVE (AFU_ORTHOLOGUE AFUA_8G01940)-RELATED"/>
    <property type="match status" value="1"/>
</dbReference>
<keyword evidence="8" id="KW-1185">Reference proteome</keyword>
<keyword evidence="1" id="KW-0805">Transcription regulation</keyword>
<evidence type="ECO:0000256" key="3">
    <source>
        <dbReference type="ARBA" id="ARBA00023163"/>
    </source>
</evidence>
<evidence type="ECO:0000256" key="2">
    <source>
        <dbReference type="ARBA" id="ARBA00023125"/>
    </source>
</evidence>
<keyword evidence="3" id="KW-0804">Transcription</keyword>
<dbReference type="EMBL" id="JBFXLU010000097">
    <property type="protein sequence ID" value="KAL2842730.1"/>
    <property type="molecule type" value="Genomic_DNA"/>
</dbReference>
<evidence type="ECO:0000313" key="7">
    <source>
        <dbReference type="EMBL" id="KAL2842730.1"/>
    </source>
</evidence>
<dbReference type="InterPro" id="IPR036864">
    <property type="entry name" value="Zn2-C6_fun-type_DNA-bd_sf"/>
</dbReference>
<reference evidence="7 8" key="1">
    <citation type="submission" date="2024-07" db="EMBL/GenBank/DDBJ databases">
        <title>Section-level genome sequencing and comparative genomics of Aspergillus sections Usti and Cavernicolus.</title>
        <authorList>
            <consortium name="Lawrence Berkeley National Laboratory"/>
            <person name="Nybo J.L."/>
            <person name="Vesth T.C."/>
            <person name="Theobald S."/>
            <person name="Frisvad J.C."/>
            <person name="Larsen T.O."/>
            <person name="Kjaerboelling I."/>
            <person name="Rothschild-Mancinelli K."/>
            <person name="Lyhne E.K."/>
            <person name="Kogle M.E."/>
            <person name="Barry K."/>
            <person name="Clum A."/>
            <person name="Na H."/>
            <person name="Ledsgaard L."/>
            <person name="Lin J."/>
            <person name="Lipzen A."/>
            <person name="Kuo A."/>
            <person name="Riley R."/>
            <person name="Mondo S."/>
            <person name="Labutti K."/>
            <person name="Haridas S."/>
            <person name="Pangalinan J."/>
            <person name="Salamov A.A."/>
            <person name="Simmons B.A."/>
            <person name="Magnuson J.K."/>
            <person name="Chen J."/>
            <person name="Drula E."/>
            <person name="Henrissat B."/>
            <person name="Wiebenga A."/>
            <person name="Lubbers R.J."/>
            <person name="Gomes A.C."/>
            <person name="Makela M.R."/>
            <person name="Stajich J."/>
            <person name="Grigoriev I.V."/>
            <person name="Mortensen U.H."/>
            <person name="De Vries R.P."/>
            <person name="Baker S.E."/>
            <person name="Andersen M.R."/>
        </authorList>
    </citation>
    <scope>NUCLEOTIDE SEQUENCE [LARGE SCALE GENOMIC DNA]</scope>
    <source>
        <strain evidence="7 8">CBS 123904</strain>
    </source>
</reference>
<dbReference type="CDD" id="cd00067">
    <property type="entry name" value="GAL4"/>
    <property type="match status" value="1"/>
</dbReference>
<keyword evidence="2" id="KW-0238">DNA-binding</keyword>
<dbReference type="Proteomes" id="UP001610446">
    <property type="component" value="Unassembled WGS sequence"/>
</dbReference>
<feature type="domain" description="Zn(2)-C6 fungal-type" evidence="6">
    <location>
        <begin position="4"/>
        <end position="46"/>
    </location>
</feature>
<sequence length="402" mass="44652">MVGVPRSTGCQTWVKRRCDESRPKCLRCAKLGAECLDYDLPLQIRNSGPDEAQQRQGSRAARSQSPSDRKSKQVLLLSSSPSVDEIVASSLAYEVLTTQTKEVFHDWLIYHFPRLDASFVFRVDIGWMDFIRHLTPSKCPPALLWAIRTLITFQMGTLQRNKEAIYFLDGNDDKSWTVHTHGIRQLMCARGSWAHNSGMGRILMICFRPFSFVMRKPCFLAGSEWTALTEGIFDDKHQRGHTELMAFAIDLIFNETAECPGYYALTEAIMLPDAEAAPSEIEALSSEICRTQNHLLKLQDKLILIQADLFVVPPVSPTSIPSAHIHSMTQLTLEGGLLALDAVDCPPPAVSSELTLSSTTEPIGDWLDRFSLVMGMTHVPGNAPKQLVECGSLDITGNMKGG</sequence>
<comment type="caution">
    <text evidence="7">The sequence shown here is derived from an EMBL/GenBank/DDBJ whole genome shotgun (WGS) entry which is preliminary data.</text>
</comment>
<feature type="region of interest" description="Disordered" evidence="5">
    <location>
        <begin position="47"/>
        <end position="72"/>
    </location>
</feature>
<protein>
    <recommendedName>
        <fullName evidence="6">Zn(2)-C6 fungal-type domain-containing protein</fullName>
    </recommendedName>
</protein>